<dbReference type="OrthoDB" id="9793637at2"/>
<dbReference type="InterPro" id="IPR012312">
    <property type="entry name" value="Hemerythrin-like"/>
</dbReference>
<dbReference type="PANTHER" id="PTHR35585">
    <property type="entry name" value="HHE DOMAIN PROTEIN (AFU_ORTHOLOGUE AFUA_4G00730)"/>
    <property type="match status" value="1"/>
</dbReference>
<evidence type="ECO:0000313" key="3">
    <source>
        <dbReference type="EMBL" id="PAY22320.1"/>
    </source>
</evidence>
<proteinExistence type="predicted"/>
<dbReference type="Gene3D" id="1.20.120.520">
    <property type="entry name" value="nmb1532 protein domain like"/>
    <property type="match status" value="1"/>
</dbReference>
<protein>
    <submittedName>
        <fullName evidence="3">Cation-binding protein</fullName>
    </submittedName>
</protein>
<reference evidence="4" key="1">
    <citation type="submission" date="2017-09" db="EMBL/GenBank/DDBJ databases">
        <authorList>
            <person name="Zhang Y."/>
            <person name="Huang X."/>
            <person name="Liu J."/>
            <person name="Lu L."/>
            <person name="Peng K."/>
        </authorList>
    </citation>
    <scope>NUCLEOTIDE SEQUENCE [LARGE SCALE GENOMIC DNA]</scope>
    <source>
        <strain evidence="4">S-XJ-1</strain>
    </source>
</reference>
<evidence type="ECO:0000313" key="4">
    <source>
        <dbReference type="Proteomes" id="UP000218810"/>
    </source>
</evidence>
<comment type="caution">
    <text evidence="3">The sequence shown here is derived from an EMBL/GenBank/DDBJ whole genome shotgun (WGS) entry which is preliminary data.</text>
</comment>
<feature type="domain" description="Hemerythrin-like" evidence="2">
    <location>
        <begin position="22"/>
        <end position="134"/>
    </location>
</feature>
<dbReference type="EMBL" id="NTGA01000026">
    <property type="protein sequence ID" value="PAY22320.1"/>
    <property type="molecule type" value="Genomic_DNA"/>
</dbReference>
<keyword evidence="4" id="KW-1185">Reference proteome</keyword>
<name>A0A2A2WMA1_9ACTN</name>
<evidence type="ECO:0000256" key="1">
    <source>
        <dbReference type="SAM" id="MobiDB-lite"/>
    </source>
</evidence>
<accession>A0A2A2WMA1</accession>
<sequence>MRSLSEQSLRELGGRSSVLTRQKLDHIELDRLLGRLELSRGAEQRRVLLRTYRLVFPHAFAEESVLWPAIRKALPDGHALTLRVEQEHQEVNELVVRLETLESEGPERDEVLRRLVAVLREDVRDEEHVLLPRLQAALPPSRLRALGLAWEVVRRTAPTRPHPVVARRPPGNVIAAFPVTITDRVRDLLDLAATASPTRTRSGLTTASTMVAHAAHALERLPVMRRGEHPSTARGDDAERAE</sequence>
<feature type="region of interest" description="Disordered" evidence="1">
    <location>
        <begin position="223"/>
        <end position="242"/>
    </location>
</feature>
<dbReference type="PANTHER" id="PTHR35585:SF1">
    <property type="entry name" value="HHE DOMAIN PROTEIN (AFU_ORTHOLOGUE AFUA_4G00730)"/>
    <property type="match status" value="1"/>
</dbReference>
<dbReference type="AlphaFoldDB" id="A0A2A2WMA1"/>
<dbReference type="Proteomes" id="UP000218810">
    <property type="component" value="Unassembled WGS sequence"/>
</dbReference>
<evidence type="ECO:0000259" key="2">
    <source>
        <dbReference type="Pfam" id="PF01814"/>
    </source>
</evidence>
<organism evidence="3 4">
    <name type="scientific">Dietzia natronolimnaea</name>
    <dbReference type="NCBI Taxonomy" id="161920"/>
    <lineage>
        <taxon>Bacteria</taxon>
        <taxon>Bacillati</taxon>
        <taxon>Actinomycetota</taxon>
        <taxon>Actinomycetes</taxon>
        <taxon>Mycobacteriales</taxon>
        <taxon>Dietziaceae</taxon>
        <taxon>Dietzia</taxon>
    </lineage>
</organism>
<dbReference type="RefSeq" id="WP_095719045.1">
    <property type="nucleotide sequence ID" value="NZ_NTGA01000026.1"/>
</dbReference>
<dbReference type="Pfam" id="PF01814">
    <property type="entry name" value="Hemerythrin"/>
    <property type="match status" value="1"/>
</dbReference>
<gene>
    <name evidence="3" type="ORF">CEY15_14525</name>
</gene>
<feature type="compositionally biased region" description="Basic and acidic residues" evidence="1">
    <location>
        <begin position="225"/>
        <end position="242"/>
    </location>
</feature>